<sequence length="308" mass="34582">SLSLSSVFVLILLWPSPSLSSGSSPPHTPNSKRKRDKQRRDTATLPRVGPYKYHHLSFLLLHKITPISDRQQQHQFGIDMDAMEAEEYDLYWETQRFFDADELDSWGLDDALYESSSPEGPASSSGTPKKSITQERERRKRFNEKLYALRSLVPSITKMDKASIVKDAIDYILQLQEDERKLLAEVAVLEQGSGKRKPDVEGGELAQSERKKRRTESPTGSSIDVTELVVREVGDGTSIVSITCSRKKDTMARLCQGLEPLHLNILAANITSCSGNLLHTLFIEAPEMDAIQLKHKIGAALSTRHRKL</sequence>
<dbReference type="Gene3D" id="4.10.280.10">
    <property type="entry name" value="Helix-loop-helix DNA-binding domain"/>
    <property type="match status" value="1"/>
</dbReference>
<dbReference type="GO" id="GO:0005634">
    <property type="term" value="C:nucleus"/>
    <property type="evidence" value="ECO:0007669"/>
    <property type="project" value="UniProtKB-SubCell"/>
</dbReference>
<dbReference type="InterPro" id="IPR011598">
    <property type="entry name" value="bHLH_dom"/>
</dbReference>
<evidence type="ECO:0000259" key="8">
    <source>
        <dbReference type="PROSITE" id="PS50888"/>
    </source>
</evidence>
<dbReference type="SMART" id="SM00353">
    <property type="entry name" value="HLH"/>
    <property type="match status" value="1"/>
</dbReference>
<dbReference type="GO" id="GO:0043565">
    <property type="term" value="F:sequence-specific DNA binding"/>
    <property type="evidence" value="ECO:0007669"/>
    <property type="project" value="TreeGrafter"/>
</dbReference>
<gene>
    <name evidence="9" type="primary">BHLH35_11</name>
    <name evidence="9" type="ORF">g.67790</name>
</gene>
<name>A0A1D1Y125_9ARAE</name>
<keyword evidence="7" id="KW-0732">Signal</keyword>
<protein>
    <submittedName>
        <fullName evidence="9">Transcription factor bHLH35</fullName>
    </submittedName>
</protein>
<keyword evidence="3" id="KW-0805">Transcription regulation</keyword>
<dbReference type="EMBL" id="GDJX01019609">
    <property type="protein sequence ID" value="JAT48327.1"/>
    <property type="molecule type" value="Transcribed_RNA"/>
</dbReference>
<dbReference type="Pfam" id="PF00010">
    <property type="entry name" value="HLH"/>
    <property type="match status" value="1"/>
</dbReference>
<comment type="similarity">
    <text evidence="2">Belongs to the bHLH protein family.</text>
</comment>
<dbReference type="PANTHER" id="PTHR31945:SF26">
    <property type="entry name" value="TRANSCRIPTION FACTOR BHLH35"/>
    <property type="match status" value="1"/>
</dbReference>
<feature type="region of interest" description="Disordered" evidence="6">
    <location>
        <begin position="111"/>
        <end position="137"/>
    </location>
</feature>
<dbReference type="AlphaFoldDB" id="A0A1D1Y125"/>
<dbReference type="GO" id="GO:0046983">
    <property type="term" value="F:protein dimerization activity"/>
    <property type="evidence" value="ECO:0007669"/>
    <property type="project" value="InterPro"/>
</dbReference>
<evidence type="ECO:0000256" key="2">
    <source>
        <dbReference type="ARBA" id="ARBA00005510"/>
    </source>
</evidence>
<accession>A0A1D1Y125</accession>
<evidence type="ECO:0000256" key="3">
    <source>
        <dbReference type="ARBA" id="ARBA00023015"/>
    </source>
</evidence>
<feature type="domain" description="BHLH" evidence="8">
    <location>
        <begin position="126"/>
        <end position="175"/>
    </location>
</feature>
<reference evidence="9" key="1">
    <citation type="submission" date="2015-07" db="EMBL/GenBank/DDBJ databases">
        <title>Transcriptome Assembly of Anthurium amnicola.</title>
        <authorList>
            <person name="Suzuki J."/>
        </authorList>
    </citation>
    <scope>NUCLEOTIDE SEQUENCE</scope>
</reference>
<evidence type="ECO:0000313" key="9">
    <source>
        <dbReference type="EMBL" id="JAT48327.1"/>
    </source>
</evidence>
<feature type="region of interest" description="Disordered" evidence="6">
    <location>
        <begin position="193"/>
        <end position="221"/>
    </location>
</feature>
<evidence type="ECO:0000256" key="4">
    <source>
        <dbReference type="ARBA" id="ARBA00023163"/>
    </source>
</evidence>
<dbReference type="Pfam" id="PF22754">
    <property type="entry name" value="bHLH-TF_ACT-like_plant"/>
    <property type="match status" value="1"/>
</dbReference>
<comment type="subcellular location">
    <subcellularLocation>
        <location evidence="1">Nucleus</location>
    </subcellularLocation>
</comment>
<evidence type="ECO:0000256" key="5">
    <source>
        <dbReference type="ARBA" id="ARBA00023242"/>
    </source>
</evidence>
<feature type="non-terminal residue" evidence="9">
    <location>
        <position position="1"/>
    </location>
</feature>
<dbReference type="InterPro" id="IPR036638">
    <property type="entry name" value="HLH_DNA-bd_sf"/>
</dbReference>
<evidence type="ECO:0000256" key="6">
    <source>
        <dbReference type="SAM" id="MobiDB-lite"/>
    </source>
</evidence>
<keyword evidence="4" id="KW-0804">Transcription</keyword>
<proteinExistence type="inferred from homology"/>
<dbReference type="SUPFAM" id="SSF47459">
    <property type="entry name" value="HLH, helix-loop-helix DNA-binding domain"/>
    <property type="match status" value="1"/>
</dbReference>
<dbReference type="PROSITE" id="PS50888">
    <property type="entry name" value="BHLH"/>
    <property type="match status" value="1"/>
</dbReference>
<evidence type="ECO:0000256" key="7">
    <source>
        <dbReference type="SAM" id="SignalP"/>
    </source>
</evidence>
<organism evidence="9">
    <name type="scientific">Anthurium amnicola</name>
    <dbReference type="NCBI Taxonomy" id="1678845"/>
    <lineage>
        <taxon>Eukaryota</taxon>
        <taxon>Viridiplantae</taxon>
        <taxon>Streptophyta</taxon>
        <taxon>Embryophyta</taxon>
        <taxon>Tracheophyta</taxon>
        <taxon>Spermatophyta</taxon>
        <taxon>Magnoliopsida</taxon>
        <taxon>Liliopsida</taxon>
        <taxon>Araceae</taxon>
        <taxon>Pothoideae</taxon>
        <taxon>Potheae</taxon>
        <taxon>Anthurium</taxon>
    </lineage>
</organism>
<feature type="region of interest" description="Disordered" evidence="6">
    <location>
        <begin position="18"/>
        <end position="46"/>
    </location>
</feature>
<dbReference type="InterPro" id="IPR051358">
    <property type="entry name" value="TF_AMS/ICE1/BHLH6-like"/>
</dbReference>
<dbReference type="PANTHER" id="PTHR31945">
    <property type="entry name" value="TRANSCRIPTION FACTOR SCREAM2-RELATED"/>
    <property type="match status" value="1"/>
</dbReference>
<feature type="compositionally biased region" description="Low complexity" evidence="6">
    <location>
        <begin position="114"/>
        <end position="126"/>
    </location>
</feature>
<dbReference type="InterPro" id="IPR054502">
    <property type="entry name" value="bHLH-TF_ACT-like_plant"/>
</dbReference>
<keyword evidence="5" id="KW-0539">Nucleus</keyword>
<feature type="chain" id="PRO_5008899842" evidence="7">
    <location>
        <begin position="21"/>
        <end position="308"/>
    </location>
</feature>
<evidence type="ECO:0000256" key="1">
    <source>
        <dbReference type="ARBA" id="ARBA00004123"/>
    </source>
</evidence>
<feature type="signal peptide" evidence="7">
    <location>
        <begin position="1"/>
        <end position="20"/>
    </location>
</feature>
<dbReference type="GO" id="GO:0003700">
    <property type="term" value="F:DNA-binding transcription factor activity"/>
    <property type="evidence" value="ECO:0007669"/>
    <property type="project" value="TreeGrafter"/>
</dbReference>